<dbReference type="OrthoDB" id="2455195at2"/>
<evidence type="ECO:0000256" key="1">
    <source>
        <dbReference type="SAM" id="MobiDB-lite"/>
    </source>
</evidence>
<evidence type="ECO:0000313" key="3">
    <source>
        <dbReference type="Proteomes" id="UP000326671"/>
    </source>
</evidence>
<dbReference type="RefSeq" id="WP_150439734.1">
    <property type="nucleotide sequence ID" value="NZ_VYKL01000015.1"/>
</dbReference>
<keyword evidence="3" id="KW-1185">Reference proteome</keyword>
<gene>
    <name evidence="2" type="ORF">F4V44_09410</name>
</gene>
<sequence>MYCRPTKVLPAIVCPTKCCVNHSNENIIVPVVHPSHTTNVHHTNYQYQHHFPHTQSFVNEVTKTDIGPVPGPPPAPTTGFGPTGFPGYRPPGFRPRPGFFR</sequence>
<feature type="region of interest" description="Disordered" evidence="1">
    <location>
        <begin position="63"/>
        <end position="101"/>
    </location>
</feature>
<dbReference type="Proteomes" id="UP000326671">
    <property type="component" value="Unassembled WGS sequence"/>
</dbReference>
<proteinExistence type="predicted"/>
<comment type="caution">
    <text evidence="2">The sequence shown here is derived from an EMBL/GenBank/DDBJ whole genome shotgun (WGS) entry which is preliminary data.</text>
</comment>
<accession>A0A5J5HYF5</accession>
<keyword evidence="2" id="KW-0946">Virion</keyword>
<reference evidence="2 3" key="1">
    <citation type="submission" date="2019-09" db="EMBL/GenBank/DDBJ databases">
        <title>Whole genome sequences of isolates from the Mars Exploration Rovers.</title>
        <authorList>
            <person name="Seuylemezian A."/>
            <person name="Vaishampayan P."/>
        </authorList>
    </citation>
    <scope>NUCLEOTIDE SEQUENCE [LARGE SCALE GENOMIC DNA]</scope>
    <source>
        <strain evidence="2 3">MER_TA_151</strain>
    </source>
</reference>
<keyword evidence="2" id="KW-0167">Capsid protein</keyword>
<organism evidence="2 3">
    <name type="scientific">Niallia endozanthoxylica</name>
    <dbReference type="NCBI Taxonomy" id="2036016"/>
    <lineage>
        <taxon>Bacteria</taxon>
        <taxon>Bacillati</taxon>
        <taxon>Bacillota</taxon>
        <taxon>Bacilli</taxon>
        <taxon>Bacillales</taxon>
        <taxon>Bacillaceae</taxon>
        <taxon>Niallia</taxon>
    </lineage>
</organism>
<dbReference type="EMBL" id="VYKL01000015">
    <property type="protein sequence ID" value="KAA9026084.1"/>
    <property type="molecule type" value="Genomic_DNA"/>
</dbReference>
<name>A0A5J5HYF5_9BACI</name>
<protein>
    <submittedName>
        <fullName evidence="2">Spore coat protein CotH</fullName>
    </submittedName>
</protein>
<dbReference type="AlphaFoldDB" id="A0A5J5HYF5"/>
<dbReference type="Pfam" id="PF11122">
    <property type="entry name" value="Spore-coat_CotD"/>
    <property type="match status" value="1"/>
</dbReference>
<dbReference type="InterPro" id="IPR020108">
    <property type="entry name" value="Spore_coat_CotD"/>
</dbReference>
<evidence type="ECO:0000313" key="2">
    <source>
        <dbReference type="EMBL" id="KAA9026084.1"/>
    </source>
</evidence>
<feature type="compositionally biased region" description="Low complexity" evidence="1">
    <location>
        <begin position="77"/>
        <end position="87"/>
    </location>
</feature>